<accession>A0A1H9U358</accession>
<gene>
    <name evidence="1" type="ORF">SAMN05216195_108267</name>
</gene>
<dbReference type="Proteomes" id="UP000199028">
    <property type="component" value="Unassembled WGS sequence"/>
</dbReference>
<dbReference type="RefSeq" id="WP_143086793.1">
    <property type="nucleotide sequence ID" value="NZ_FOFT01000008.1"/>
</dbReference>
<protein>
    <submittedName>
        <fullName evidence="1">Uncharacterized protein</fullName>
    </submittedName>
</protein>
<sequence>MPKRVEFGMAGVPHDVVHEDVFVPLIDGTPLTDWFEAFSGVRREDLQPKPFQPGKARLVLGCDCGIAACGPLVADITVEGDTIVWSRFRRPQRDGHEYENVGPFVFGRVQYDEVLLELG</sequence>
<keyword evidence="2" id="KW-1185">Reference proteome</keyword>
<name>A0A1H9U358_9PSEU</name>
<organism evidence="1 2">
    <name type="scientific">Lentzea flaviverrucosa</name>
    <dbReference type="NCBI Taxonomy" id="200379"/>
    <lineage>
        <taxon>Bacteria</taxon>
        <taxon>Bacillati</taxon>
        <taxon>Actinomycetota</taxon>
        <taxon>Actinomycetes</taxon>
        <taxon>Pseudonocardiales</taxon>
        <taxon>Pseudonocardiaceae</taxon>
        <taxon>Lentzea</taxon>
    </lineage>
</organism>
<dbReference type="AlphaFoldDB" id="A0A1H9U358"/>
<evidence type="ECO:0000313" key="2">
    <source>
        <dbReference type="Proteomes" id="UP000199028"/>
    </source>
</evidence>
<dbReference type="OrthoDB" id="342114at2"/>
<reference evidence="2" key="1">
    <citation type="submission" date="2016-10" db="EMBL/GenBank/DDBJ databases">
        <authorList>
            <person name="Varghese N."/>
            <person name="Submissions S."/>
        </authorList>
    </citation>
    <scope>NUCLEOTIDE SEQUENCE [LARGE SCALE GENOMIC DNA]</scope>
    <source>
        <strain evidence="2">CGMCC 4.578</strain>
    </source>
</reference>
<proteinExistence type="predicted"/>
<evidence type="ECO:0000313" key="1">
    <source>
        <dbReference type="EMBL" id="SES03607.1"/>
    </source>
</evidence>
<dbReference type="EMBL" id="FOFT01000008">
    <property type="protein sequence ID" value="SES03607.1"/>
    <property type="molecule type" value="Genomic_DNA"/>
</dbReference>